<dbReference type="eggNOG" id="COG1186">
    <property type="taxonomic scope" value="Bacteria"/>
</dbReference>
<dbReference type="SUPFAM" id="SSF75620">
    <property type="entry name" value="Release factor"/>
    <property type="match status" value="1"/>
</dbReference>
<dbReference type="OrthoDB" id="9815709at2"/>
<gene>
    <name evidence="3" type="ORF">MYP_2835</name>
</gene>
<dbReference type="InterPro" id="IPR017509">
    <property type="entry name" value="PrfH"/>
</dbReference>
<dbReference type="Gene3D" id="3.30.160.20">
    <property type="match status" value="1"/>
</dbReference>
<organism evidence="3 4">
    <name type="scientific">Sporocytophaga myxococcoides</name>
    <dbReference type="NCBI Taxonomy" id="153721"/>
    <lineage>
        <taxon>Bacteria</taxon>
        <taxon>Pseudomonadati</taxon>
        <taxon>Bacteroidota</taxon>
        <taxon>Cytophagia</taxon>
        <taxon>Cytophagales</taxon>
        <taxon>Cytophagaceae</taxon>
        <taxon>Sporocytophaga</taxon>
    </lineage>
</organism>
<evidence type="ECO:0000313" key="3">
    <source>
        <dbReference type="EMBL" id="GAL85606.1"/>
    </source>
</evidence>
<evidence type="ECO:0000259" key="2">
    <source>
        <dbReference type="PROSITE" id="PS00745"/>
    </source>
</evidence>
<protein>
    <submittedName>
        <fullName evidence="3">Peptide chain release factor H</fullName>
    </submittedName>
</protein>
<dbReference type="Pfam" id="PF00472">
    <property type="entry name" value="RF-1"/>
    <property type="match status" value="1"/>
</dbReference>
<dbReference type="RefSeq" id="WP_045464375.1">
    <property type="nucleotide sequence ID" value="NZ_BBLT01000005.1"/>
</dbReference>
<name>A0A098LF54_9BACT</name>
<dbReference type="STRING" id="153721.MYP_2835"/>
<accession>A0A098LF54</accession>
<dbReference type="InterPro" id="IPR000352">
    <property type="entry name" value="Pep_chain_release_fac_I"/>
</dbReference>
<feature type="domain" description="Prokaryotic-type class I peptide chain release factors" evidence="2">
    <location>
        <begin position="119"/>
        <end position="135"/>
    </location>
</feature>
<dbReference type="EMBL" id="BBLT01000005">
    <property type="protein sequence ID" value="GAL85606.1"/>
    <property type="molecule type" value="Genomic_DNA"/>
</dbReference>
<evidence type="ECO:0000256" key="1">
    <source>
        <dbReference type="ARBA" id="ARBA00010835"/>
    </source>
</evidence>
<proteinExistence type="inferred from homology"/>
<dbReference type="Gene3D" id="3.30.70.1660">
    <property type="match status" value="1"/>
</dbReference>
<dbReference type="PANTHER" id="PTHR43804:SF9">
    <property type="entry name" value="PEPTIDE CHAIN RELEASE FACTOR HOMOLOG-RELATED"/>
    <property type="match status" value="1"/>
</dbReference>
<dbReference type="InterPro" id="IPR045853">
    <property type="entry name" value="Pep_chain_release_fac_I_sf"/>
</dbReference>
<comment type="similarity">
    <text evidence="1">Belongs to the prokaryotic/mitochondrial release factor family.</text>
</comment>
<keyword evidence="4" id="KW-1185">Reference proteome</keyword>
<dbReference type="NCBIfam" id="TIGR03072">
    <property type="entry name" value="release_prfH"/>
    <property type="match status" value="1"/>
</dbReference>
<dbReference type="InterPro" id="IPR050057">
    <property type="entry name" value="Prokaryotic/Mito_RF"/>
</dbReference>
<dbReference type="PANTHER" id="PTHR43804">
    <property type="entry name" value="LD18447P"/>
    <property type="match status" value="1"/>
</dbReference>
<dbReference type="GO" id="GO:0003747">
    <property type="term" value="F:translation release factor activity"/>
    <property type="evidence" value="ECO:0007669"/>
    <property type="project" value="InterPro"/>
</dbReference>
<dbReference type="Proteomes" id="UP000030185">
    <property type="component" value="Unassembled WGS sequence"/>
</dbReference>
<dbReference type="AlphaFoldDB" id="A0A098LF54"/>
<reference evidence="3 4" key="1">
    <citation type="submission" date="2014-09" db="EMBL/GenBank/DDBJ databases">
        <title>Sporocytophaga myxococcoides PG-01 genome sequencing.</title>
        <authorList>
            <person name="Liu L."/>
            <person name="Gao P.J."/>
            <person name="Chen G.J."/>
            <person name="Wang L.S."/>
        </authorList>
    </citation>
    <scope>NUCLEOTIDE SEQUENCE [LARGE SCALE GENOMIC DNA]</scope>
    <source>
        <strain evidence="3 4">PG-01</strain>
    </source>
</reference>
<dbReference type="PROSITE" id="PS00745">
    <property type="entry name" value="RF_PROK_I"/>
    <property type="match status" value="1"/>
</dbReference>
<comment type="caution">
    <text evidence="3">The sequence shown here is derived from an EMBL/GenBank/DDBJ whole genome shotgun (WGS) entry which is preliminary data.</text>
</comment>
<sequence>MNEYLVQISSGRGPEECWKVVAKVLEIFLKEAKKENLSANIVDKEVGPLNGTLLSVSVLIKGIRGKEFLINWEGSILWISPSPYRKFHKRKNWFVGIKAYDVADIFVWNDREVVFESLRASGPGGQHVNKTESAIRAKHLPSGISVVASERRSQYQNKSEALEGLKVKVLGWNADEASKKVQSQWNQHNCLERGNPVRTFNERL</sequence>
<evidence type="ECO:0000313" key="4">
    <source>
        <dbReference type="Proteomes" id="UP000030185"/>
    </source>
</evidence>